<dbReference type="SUPFAM" id="SSF54637">
    <property type="entry name" value="Thioesterase/thiol ester dehydrase-isomerase"/>
    <property type="match status" value="2"/>
</dbReference>
<dbReference type="InterPro" id="IPR025652">
    <property type="entry name" value="TesB_C"/>
</dbReference>
<evidence type="ECO:0000313" key="6">
    <source>
        <dbReference type="Proteomes" id="UP000733379"/>
    </source>
</evidence>
<dbReference type="Pfam" id="PF02551">
    <property type="entry name" value="Acyl_CoA_thio"/>
    <property type="match status" value="1"/>
</dbReference>
<reference evidence="5 6" key="1">
    <citation type="submission" date="2021-06" db="EMBL/GenBank/DDBJ databases">
        <title>Actinomycetes sequencing.</title>
        <authorList>
            <person name="Shan Q."/>
        </authorList>
    </citation>
    <scope>NUCLEOTIDE SEQUENCE [LARGE SCALE GENOMIC DNA]</scope>
    <source>
        <strain evidence="5 6">NEAU-G5</strain>
    </source>
</reference>
<dbReference type="CDD" id="cd03445">
    <property type="entry name" value="Thioesterase_II_repeat2"/>
    <property type="match status" value="1"/>
</dbReference>
<dbReference type="CDD" id="cd03444">
    <property type="entry name" value="Thioesterase_II_repeat1"/>
    <property type="match status" value="1"/>
</dbReference>
<dbReference type="Gene3D" id="2.40.160.210">
    <property type="entry name" value="Acyl-CoA thioesterase, double hotdog domain"/>
    <property type="match status" value="1"/>
</dbReference>
<accession>A0ABS6B0Y3</accession>
<dbReference type="InterPro" id="IPR029069">
    <property type="entry name" value="HotDog_dom_sf"/>
</dbReference>
<evidence type="ECO:0000259" key="3">
    <source>
        <dbReference type="Pfam" id="PF02551"/>
    </source>
</evidence>
<dbReference type="PANTHER" id="PTHR11066:SF34">
    <property type="entry name" value="ACYL-COENZYME A THIOESTERASE 8"/>
    <property type="match status" value="1"/>
</dbReference>
<dbReference type="RefSeq" id="WP_215918472.1">
    <property type="nucleotide sequence ID" value="NZ_JAHKNI010000005.1"/>
</dbReference>
<dbReference type="Proteomes" id="UP000733379">
    <property type="component" value="Unassembled WGS sequence"/>
</dbReference>
<evidence type="ECO:0000256" key="2">
    <source>
        <dbReference type="ARBA" id="ARBA00022801"/>
    </source>
</evidence>
<feature type="domain" description="Acyl-CoA thioesterase 2 C-terminal" evidence="3">
    <location>
        <begin position="158"/>
        <end position="282"/>
    </location>
</feature>
<dbReference type="PANTHER" id="PTHR11066">
    <property type="entry name" value="ACYL-COA THIOESTERASE"/>
    <property type="match status" value="1"/>
</dbReference>
<protein>
    <submittedName>
        <fullName evidence="5">Thioesterase family protein</fullName>
    </submittedName>
</protein>
<evidence type="ECO:0000259" key="4">
    <source>
        <dbReference type="Pfam" id="PF13622"/>
    </source>
</evidence>
<dbReference type="InterPro" id="IPR003703">
    <property type="entry name" value="Acyl_CoA_thio"/>
</dbReference>
<feature type="domain" description="Acyl-CoA thioesterase-like N-terminal HotDog" evidence="4">
    <location>
        <begin position="34"/>
        <end position="114"/>
    </location>
</feature>
<dbReference type="EMBL" id="JAHKNI010000005">
    <property type="protein sequence ID" value="MBU3063101.1"/>
    <property type="molecule type" value="Genomic_DNA"/>
</dbReference>
<evidence type="ECO:0000256" key="1">
    <source>
        <dbReference type="ARBA" id="ARBA00006538"/>
    </source>
</evidence>
<name>A0ABS6B0Y3_9NOCA</name>
<gene>
    <name evidence="5" type="ORF">KO481_16395</name>
</gene>
<keyword evidence="6" id="KW-1185">Reference proteome</keyword>
<keyword evidence="2" id="KW-0378">Hydrolase</keyword>
<dbReference type="Pfam" id="PF13622">
    <property type="entry name" value="4HBT_3"/>
    <property type="match status" value="1"/>
</dbReference>
<dbReference type="InterPro" id="IPR049449">
    <property type="entry name" value="TesB_ACOT8-like_N"/>
</dbReference>
<evidence type="ECO:0000313" key="5">
    <source>
        <dbReference type="EMBL" id="MBU3063101.1"/>
    </source>
</evidence>
<dbReference type="InterPro" id="IPR042171">
    <property type="entry name" value="Acyl-CoA_hotdog"/>
</dbReference>
<comment type="similarity">
    <text evidence="1">Belongs to the C/M/P thioester hydrolase family.</text>
</comment>
<proteinExistence type="inferred from homology"/>
<organism evidence="5 6">
    <name type="scientific">Nocardia albiluteola</name>
    <dbReference type="NCBI Taxonomy" id="2842303"/>
    <lineage>
        <taxon>Bacteria</taxon>
        <taxon>Bacillati</taxon>
        <taxon>Actinomycetota</taxon>
        <taxon>Actinomycetes</taxon>
        <taxon>Mycobacteriales</taxon>
        <taxon>Nocardiaceae</taxon>
        <taxon>Nocardia</taxon>
    </lineage>
</organism>
<sequence>MTYTQTTDFEELLNLLALDPTDADTFTGHHPTKSWKRVFGGQFLAQAVMAAGRTVTDYERRPLHTLSAHFVRAGSLDEPVSYHVERLRDGRSLASRAVTAYQGEQVVAVFLAGFQASRAGLEHQVPMPRVPAPQGLPQIAASFADREGLEMFSESLMPLDIRYTDAPPWVLQKQGRRPTVCRAWMRADGTLPDAPLIHAAVLAYASDQTPLDPIVTRYGLAWGADRIVPATLDHHLWIHRPPRMNAWTLYATQSPTAAGSRALVTGQLYTDDGMQIATVTQEDAVLAYRRGTAS</sequence>
<comment type="caution">
    <text evidence="5">The sequence shown here is derived from an EMBL/GenBank/DDBJ whole genome shotgun (WGS) entry which is preliminary data.</text>
</comment>